<dbReference type="GO" id="GO:0000155">
    <property type="term" value="F:phosphorelay sensor kinase activity"/>
    <property type="evidence" value="ECO:0007669"/>
    <property type="project" value="InterPro"/>
</dbReference>
<sequence length="485" mass="54445">MGMLEELLRGFTKNKSEPLDESLMEKQGRLSRSLIHATLAHRHLAERQFFVQQVAYWITIFGLLVAEASAPILDSASMWTWLTVSVVTWLIRVALFWPLTQLPPAVVKKSLGLKLIPIVIIVIACFYWIWTIHLFVGPVLTVRVLIMCIGLLSISVSMTGMWPVTPIAVVLYNVLLWGAFSANLYSNGVASLSVIVALDMGVLAVLWLNIFIAVRQLNDLLARTHEASQLVNQLEIANDKLERLKDTAYKTLDTRSEFFAGASHDFQQRLHAAKLWVLSAMAATKTHQSAESTLDRLGQEIDALQIYINNILEFARIEALDAGVKIRATEIQSLFQKLDLHFEKIAERDGVQLRFRIARITVGTDASMLLRMLENLVSNALKYTKNGVLVCARRTSRGASIEIWDQGPGIKLEARQRIFDAFHQEEVDDQGRSKGVGLGLAIVKRFATRLNYRIDVKSVMGQGTLFRILIPREFVIGPGTIENSR</sequence>
<protein>
    <recommendedName>
        <fullName evidence="2">histidine kinase</fullName>
        <ecNumber evidence="2">2.7.13.3</ecNumber>
    </recommendedName>
</protein>
<dbReference type="InterPro" id="IPR036890">
    <property type="entry name" value="HATPase_C_sf"/>
</dbReference>
<dbReference type="PRINTS" id="PR00344">
    <property type="entry name" value="BCTRLSENSOR"/>
</dbReference>
<evidence type="ECO:0000256" key="6">
    <source>
        <dbReference type="ARBA" id="ARBA00023012"/>
    </source>
</evidence>
<dbReference type="PROSITE" id="PS50109">
    <property type="entry name" value="HIS_KIN"/>
    <property type="match status" value="1"/>
</dbReference>
<dbReference type="SMART" id="SM00388">
    <property type="entry name" value="HisKA"/>
    <property type="match status" value="1"/>
</dbReference>
<dbReference type="CDD" id="cd00082">
    <property type="entry name" value="HisKA"/>
    <property type="match status" value="1"/>
</dbReference>
<dbReference type="HOGENOM" id="CLU_562500_0_0_4"/>
<dbReference type="RefSeq" id="WP_013539748.1">
    <property type="nucleotide sequence ID" value="NC_014931.1"/>
</dbReference>
<dbReference type="InterPro" id="IPR003594">
    <property type="entry name" value="HATPase_dom"/>
</dbReference>
<feature type="domain" description="Histidine kinase" evidence="9">
    <location>
        <begin position="261"/>
        <end position="474"/>
    </location>
</feature>
<evidence type="ECO:0000313" key="10">
    <source>
        <dbReference type="EMBL" id="ADU35503.1"/>
    </source>
</evidence>
<dbReference type="EC" id="2.7.13.3" evidence="2"/>
<dbReference type="Proteomes" id="UP000008917">
    <property type="component" value="Chromosome"/>
</dbReference>
<dbReference type="InterPro" id="IPR005467">
    <property type="entry name" value="His_kinase_dom"/>
</dbReference>
<feature type="transmembrane region" description="Helical" evidence="8">
    <location>
        <begin position="135"/>
        <end position="154"/>
    </location>
</feature>
<reference evidence="11" key="1">
    <citation type="submission" date="2010-12" db="EMBL/GenBank/DDBJ databases">
        <title>Complete sequence of Variovorax paradoxus EPS.</title>
        <authorList>
            <consortium name="US DOE Joint Genome Institute"/>
            <person name="Lucas S."/>
            <person name="Copeland A."/>
            <person name="Lapidus A."/>
            <person name="Cheng J.-F."/>
            <person name="Goodwin L."/>
            <person name="Pitluck S."/>
            <person name="Teshima H."/>
            <person name="Detter J.C."/>
            <person name="Han C."/>
            <person name="Tapia R."/>
            <person name="Land M."/>
            <person name="Hauser L."/>
            <person name="Kyrpides N."/>
            <person name="Ivanova N."/>
            <person name="Ovchinnikova G."/>
            <person name="Orwin P."/>
            <person name="Han J.-I.G."/>
            <person name="Woyke T."/>
        </authorList>
    </citation>
    <scope>NUCLEOTIDE SEQUENCE [LARGE SCALE GENOMIC DNA]</scope>
    <source>
        <strain evidence="11">EPS</strain>
    </source>
</reference>
<dbReference type="EMBL" id="CP002417">
    <property type="protein sequence ID" value="ADU35503.1"/>
    <property type="molecule type" value="Genomic_DNA"/>
</dbReference>
<gene>
    <name evidence="10" type="ordered locus">Varpa_1287</name>
</gene>
<evidence type="ECO:0000256" key="1">
    <source>
        <dbReference type="ARBA" id="ARBA00000085"/>
    </source>
</evidence>
<feature type="coiled-coil region" evidence="7">
    <location>
        <begin position="224"/>
        <end position="251"/>
    </location>
</feature>
<feature type="transmembrane region" description="Helical" evidence="8">
    <location>
        <begin position="54"/>
        <end position="73"/>
    </location>
</feature>
<feature type="transmembrane region" description="Helical" evidence="8">
    <location>
        <begin position="79"/>
        <end position="99"/>
    </location>
</feature>
<dbReference type="eggNOG" id="COG2205">
    <property type="taxonomic scope" value="Bacteria"/>
</dbReference>
<dbReference type="Pfam" id="PF02518">
    <property type="entry name" value="HATPase_c"/>
    <property type="match status" value="1"/>
</dbReference>
<dbReference type="PANTHER" id="PTHR43711:SF1">
    <property type="entry name" value="HISTIDINE KINASE 1"/>
    <property type="match status" value="1"/>
</dbReference>
<dbReference type="InterPro" id="IPR003661">
    <property type="entry name" value="HisK_dim/P_dom"/>
</dbReference>
<dbReference type="AlphaFoldDB" id="E6UZ86"/>
<keyword evidence="3" id="KW-0597">Phosphoprotein</keyword>
<dbReference type="InterPro" id="IPR036097">
    <property type="entry name" value="HisK_dim/P_sf"/>
</dbReference>
<dbReference type="OrthoDB" id="6114847at2"/>
<keyword evidence="8" id="KW-0812">Transmembrane</keyword>
<keyword evidence="6" id="KW-0902">Two-component regulatory system</keyword>
<dbReference type="Gene3D" id="1.10.287.130">
    <property type="match status" value="1"/>
</dbReference>
<evidence type="ECO:0000256" key="8">
    <source>
        <dbReference type="SAM" id="Phobius"/>
    </source>
</evidence>
<evidence type="ECO:0000256" key="4">
    <source>
        <dbReference type="ARBA" id="ARBA00022679"/>
    </source>
</evidence>
<reference evidence="10 11" key="2">
    <citation type="journal article" date="2013" name="Genome Announc.">
        <title>Genome of the Root-Associated Plant Growth-Promoting Bacterium Variovorax paradoxus Strain EPS.</title>
        <authorList>
            <person name="Han J.I."/>
            <person name="Spain J.C."/>
            <person name="Leadbetter J.R."/>
            <person name="Ovchinnikova G."/>
            <person name="Goodwin L.A."/>
            <person name="Han C.S."/>
            <person name="Woyke T."/>
            <person name="Davenport K.W."/>
            <person name="Orwin P.M."/>
        </authorList>
    </citation>
    <scope>NUCLEOTIDE SEQUENCE [LARGE SCALE GENOMIC DNA]</scope>
    <source>
        <strain evidence="10 11">EPS</strain>
    </source>
</reference>
<keyword evidence="5 10" id="KW-0418">Kinase</keyword>
<dbReference type="Gene3D" id="3.30.565.10">
    <property type="entry name" value="Histidine kinase-like ATPase, C-terminal domain"/>
    <property type="match status" value="1"/>
</dbReference>
<keyword evidence="7" id="KW-0175">Coiled coil</keyword>
<feature type="transmembrane region" description="Helical" evidence="8">
    <location>
        <begin position="111"/>
        <end position="129"/>
    </location>
</feature>
<keyword evidence="8" id="KW-1133">Transmembrane helix</keyword>
<evidence type="ECO:0000256" key="7">
    <source>
        <dbReference type="SAM" id="Coils"/>
    </source>
</evidence>
<evidence type="ECO:0000259" key="9">
    <source>
        <dbReference type="PROSITE" id="PS50109"/>
    </source>
</evidence>
<dbReference type="InterPro" id="IPR050736">
    <property type="entry name" value="Sensor_HK_Regulatory"/>
</dbReference>
<dbReference type="STRING" id="595537.Varpa_1287"/>
<keyword evidence="8" id="KW-0472">Membrane</keyword>
<evidence type="ECO:0000313" key="11">
    <source>
        <dbReference type="Proteomes" id="UP000008917"/>
    </source>
</evidence>
<evidence type="ECO:0000256" key="2">
    <source>
        <dbReference type="ARBA" id="ARBA00012438"/>
    </source>
</evidence>
<accession>E6UZ86</accession>
<dbReference type="KEGG" id="vpe:Varpa_1287"/>
<feature type="transmembrane region" description="Helical" evidence="8">
    <location>
        <begin position="161"/>
        <end position="180"/>
    </location>
</feature>
<dbReference type="SMART" id="SM00387">
    <property type="entry name" value="HATPase_c"/>
    <property type="match status" value="1"/>
</dbReference>
<feature type="transmembrane region" description="Helical" evidence="8">
    <location>
        <begin position="192"/>
        <end position="214"/>
    </location>
</feature>
<dbReference type="InterPro" id="IPR004358">
    <property type="entry name" value="Sig_transdc_His_kin-like_C"/>
</dbReference>
<keyword evidence="4" id="KW-0808">Transferase</keyword>
<dbReference type="SUPFAM" id="SSF55874">
    <property type="entry name" value="ATPase domain of HSP90 chaperone/DNA topoisomerase II/histidine kinase"/>
    <property type="match status" value="1"/>
</dbReference>
<dbReference type="PANTHER" id="PTHR43711">
    <property type="entry name" value="TWO-COMPONENT HISTIDINE KINASE"/>
    <property type="match status" value="1"/>
</dbReference>
<dbReference type="SUPFAM" id="SSF47384">
    <property type="entry name" value="Homodimeric domain of signal transducing histidine kinase"/>
    <property type="match status" value="1"/>
</dbReference>
<name>E6UZ86_VARPE</name>
<organism evidence="10 11">
    <name type="scientific">Variovorax paradoxus (strain EPS)</name>
    <dbReference type="NCBI Taxonomy" id="595537"/>
    <lineage>
        <taxon>Bacteria</taxon>
        <taxon>Pseudomonadati</taxon>
        <taxon>Pseudomonadota</taxon>
        <taxon>Betaproteobacteria</taxon>
        <taxon>Burkholderiales</taxon>
        <taxon>Comamonadaceae</taxon>
        <taxon>Variovorax</taxon>
    </lineage>
</organism>
<comment type="catalytic activity">
    <reaction evidence="1">
        <text>ATP + protein L-histidine = ADP + protein N-phospho-L-histidine.</text>
        <dbReference type="EC" id="2.7.13.3"/>
    </reaction>
</comment>
<evidence type="ECO:0000256" key="5">
    <source>
        <dbReference type="ARBA" id="ARBA00022777"/>
    </source>
</evidence>
<evidence type="ECO:0000256" key="3">
    <source>
        <dbReference type="ARBA" id="ARBA00022553"/>
    </source>
</evidence>
<proteinExistence type="predicted"/>